<evidence type="ECO:0000313" key="2">
    <source>
        <dbReference type="EMBL" id="MCS4556632.1"/>
    </source>
</evidence>
<reference evidence="3" key="2">
    <citation type="submission" date="2023-07" db="EMBL/GenBank/DDBJ databases">
        <title>Shewanella mangrovi sp. nov., an acetaldehyde- degrading bacterium isolated from mangrove sediment.</title>
        <authorList>
            <person name="Liu Y."/>
        </authorList>
    </citation>
    <scope>NUCLEOTIDE SEQUENCE [LARGE SCALE GENOMIC DNA]</scope>
    <source>
        <strain evidence="3">C32</strain>
    </source>
</reference>
<dbReference type="InterPro" id="IPR019613">
    <property type="entry name" value="DUF4198"/>
</dbReference>
<dbReference type="Proteomes" id="UP001201549">
    <property type="component" value="Unassembled WGS sequence"/>
</dbReference>
<protein>
    <submittedName>
        <fullName evidence="2">DUF4198 domain-containing protein</fullName>
    </submittedName>
</protein>
<sequence length="260" mass="29087">MPLLSKTRFGRTSLLALMCCSINANAHFLELLPSTDIVATPQQAKLQFSMKFTHPMSQGPLMNLVHPTQFAVVGPMGKQDLLSTLQAQQQDKQQYFTADYQIKRPGDYLFYAEPQPYWEPAEGKMIVHYTKVVVDAYGMEDGWDTELGLPTEIVPLTRPFGLWTGNLFQGVVKRNGQPVPFAEVEVEWHNDGSITPPSDPYITQVVHADANGTFSYVMPKSGWWGFAALIEGEQPMKNPDGKLVPVEQGGLIWVNARDMK</sequence>
<accession>A0ABT2FJW8</accession>
<evidence type="ECO:0000256" key="1">
    <source>
        <dbReference type="SAM" id="SignalP"/>
    </source>
</evidence>
<feature type="chain" id="PRO_5045759893" evidence="1">
    <location>
        <begin position="27"/>
        <end position="260"/>
    </location>
</feature>
<keyword evidence="3" id="KW-1185">Reference proteome</keyword>
<dbReference type="EMBL" id="JAKOGG010000005">
    <property type="protein sequence ID" value="MCS4556632.1"/>
    <property type="molecule type" value="Genomic_DNA"/>
</dbReference>
<reference evidence="2 3" key="1">
    <citation type="submission" date="2022-02" db="EMBL/GenBank/DDBJ databases">
        <authorList>
            <person name="Zhuang L."/>
        </authorList>
    </citation>
    <scope>NUCLEOTIDE SEQUENCE [LARGE SCALE GENOMIC DNA]</scope>
    <source>
        <strain evidence="2 3">C32</strain>
    </source>
</reference>
<evidence type="ECO:0000313" key="3">
    <source>
        <dbReference type="Proteomes" id="UP001201549"/>
    </source>
</evidence>
<comment type="caution">
    <text evidence="2">The sequence shown here is derived from an EMBL/GenBank/DDBJ whole genome shotgun (WGS) entry which is preliminary data.</text>
</comment>
<dbReference type="RefSeq" id="WP_238896036.1">
    <property type="nucleotide sequence ID" value="NZ_JAKOGG010000005.1"/>
</dbReference>
<dbReference type="Pfam" id="PF10670">
    <property type="entry name" value="DUF4198"/>
    <property type="match status" value="1"/>
</dbReference>
<proteinExistence type="predicted"/>
<feature type="signal peptide" evidence="1">
    <location>
        <begin position="1"/>
        <end position="26"/>
    </location>
</feature>
<name>A0ABT2FJW8_9GAMM</name>
<gene>
    <name evidence="2" type="ORF">L9G74_09290</name>
</gene>
<organism evidence="2 3">
    <name type="scientific">Shewanella electrica</name>
    <dbReference type="NCBI Taxonomy" id="515560"/>
    <lineage>
        <taxon>Bacteria</taxon>
        <taxon>Pseudomonadati</taxon>
        <taxon>Pseudomonadota</taxon>
        <taxon>Gammaproteobacteria</taxon>
        <taxon>Alteromonadales</taxon>
        <taxon>Shewanellaceae</taxon>
        <taxon>Shewanella</taxon>
    </lineage>
</organism>
<keyword evidence="1" id="KW-0732">Signal</keyword>